<evidence type="ECO:0000313" key="3">
    <source>
        <dbReference type="EMBL" id="CAG9179771.1"/>
    </source>
</evidence>
<dbReference type="GO" id="GO:0016491">
    <property type="term" value="F:oxidoreductase activity"/>
    <property type="evidence" value="ECO:0007669"/>
    <property type="project" value="UniProtKB-KW"/>
</dbReference>
<evidence type="ECO:0000313" key="4">
    <source>
        <dbReference type="Proteomes" id="UP000727654"/>
    </source>
</evidence>
<accession>A0ABM8XHZ8</accession>
<evidence type="ECO:0000259" key="2">
    <source>
        <dbReference type="Pfam" id="PF01266"/>
    </source>
</evidence>
<protein>
    <submittedName>
        <fullName evidence="3">D-amino acid dehydrogenase 1</fullName>
        <ecNumber evidence="3">1.4.99.-</ecNumber>
    </submittedName>
</protein>
<sequence length="430" mass="46352">MHAYPYLPTPSAPTNASRLGKIAIVGAGIIGLCTGLWLRRAGCEVTIYDTLAPGGGASYGNAGLISVDSCIPIALPGMVWQLPRWLLDPSGPLAIYPPHLVRAAPWLFAWLRASKRKRVIHASHALRALHAPALEAYRELLGKDGCDELIRTGGQLHLWSASKGRSRADRLVDELRRQQDVKYESLSEARLREMMPSLAGHVRGGICFPKHAHTLDPQRLTGALAARFEREGGRILQRRIVKLQADGTGFRLWSNLGDDRAERVVVAAGAFSGELLRPLGIRLPLEAERGYHVQLPDPGVTVPCPFIYKDKAVAVTPMDGGLRFAGTVEIAGLRHPPDERRADAILATAQSLFPGIATRGASTWFGLRPSTPDSVPIIDEAPTHPGLYIASGHGHTGLTGAPMTGRLITHLITGGPAPLDPAPYGLARFR</sequence>
<name>A0ABM8XHZ8_9BURK</name>
<dbReference type="SUPFAM" id="SSF51905">
    <property type="entry name" value="FAD/NAD(P)-binding domain"/>
    <property type="match status" value="1"/>
</dbReference>
<keyword evidence="1 3" id="KW-0560">Oxidoreductase</keyword>
<dbReference type="Proteomes" id="UP000727654">
    <property type="component" value="Unassembled WGS sequence"/>
</dbReference>
<keyword evidence="4" id="KW-1185">Reference proteome</keyword>
<dbReference type="Gene3D" id="3.50.50.60">
    <property type="entry name" value="FAD/NAD(P)-binding domain"/>
    <property type="match status" value="2"/>
</dbReference>
<dbReference type="PANTHER" id="PTHR13847">
    <property type="entry name" value="SARCOSINE DEHYDROGENASE-RELATED"/>
    <property type="match status" value="1"/>
</dbReference>
<dbReference type="EC" id="1.4.99.-" evidence="3"/>
<dbReference type="Gene3D" id="3.30.9.10">
    <property type="entry name" value="D-Amino Acid Oxidase, subunit A, domain 2"/>
    <property type="match status" value="1"/>
</dbReference>
<dbReference type="SUPFAM" id="SSF54373">
    <property type="entry name" value="FAD-linked reductases, C-terminal domain"/>
    <property type="match status" value="1"/>
</dbReference>
<dbReference type="InterPro" id="IPR006076">
    <property type="entry name" value="FAD-dep_OxRdtase"/>
</dbReference>
<organism evidence="3 4">
    <name type="scientific">Cupriavidus laharis</name>
    <dbReference type="NCBI Taxonomy" id="151654"/>
    <lineage>
        <taxon>Bacteria</taxon>
        <taxon>Pseudomonadati</taxon>
        <taxon>Pseudomonadota</taxon>
        <taxon>Betaproteobacteria</taxon>
        <taxon>Burkholderiales</taxon>
        <taxon>Burkholderiaceae</taxon>
        <taxon>Cupriavidus</taxon>
    </lineage>
</organism>
<reference evidence="3 4" key="1">
    <citation type="submission" date="2021-08" db="EMBL/GenBank/DDBJ databases">
        <authorList>
            <person name="Peeters C."/>
        </authorList>
    </citation>
    <scope>NUCLEOTIDE SEQUENCE [LARGE SCALE GENOMIC DNA]</scope>
    <source>
        <strain evidence="3 4">LMG 23992</strain>
    </source>
</reference>
<proteinExistence type="predicted"/>
<evidence type="ECO:0000256" key="1">
    <source>
        <dbReference type="ARBA" id="ARBA00023002"/>
    </source>
</evidence>
<feature type="domain" description="FAD dependent oxidoreductase" evidence="2">
    <location>
        <begin position="21"/>
        <end position="411"/>
    </location>
</feature>
<gene>
    <name evidence="3" type="primary">dadA1_3</name>
    <name evidence="3" type="ORF">LMG23992_04072</name>
</gene>
<dbReference type="PANTHER" id="PTHR13847:SF289">
    <property type="entry name" value="GLYCINE OXIDASE"/>
    <property type="match status" value="1"/>
</dbReference>
<comment type="caution">
    <text evidence="3">The sequence shown here is derived from an EMBL/GenBank/DDBJ whole genome shotgun (WGS) entry which is preliminary data.</text>
</comment>
<dbReference type="InterPro" id="IPR036188">
    <property type="entry name" value="FAD/NAD-bd_sf"/>
</dbReference>
<dbReference type="RefSeq" id="WP_224081576.1">
    <property type="nucleotide sequence ID" value="NZ_CAJZAI010000011.1"/>
</dbReference>
<dbReference type="Pfam" id="PF01266">
    <property type="entry name" value="DAO"/>
    <property type="match status" value="1"/>
</dbReference>
<dbReference type="EMBL" id="CAJZAI010000011">
    <property type="protein sequence ID" value="CAG9179771.1"/>
    <property type="molecule type" value="Genomic_DNA"/>
</dbReference>